<evidence type="ECO:0000256" key="9">
    <source>
        <dbReference type="ARBA" id="ARBA00022764"/>
    </source>
</evidence>
<comment type="subcellular location">
    <subcellularLocation>
        <location evidence="2">Periplasm</location>
    </subcellularLocation>
</comment>
<dbReference type="CDD" id="cd06779">
    <property type="entry name" value="cpPDZ_Deg_HtrA-like"/>
    <property type="match status" value="1"/>
</dbReference>
<gene>
    <name evidence="16" type="ORF">BAU06_08480</name>
</gene>
<dbReference type="InterPro" id="IPR036034">
    <property type="entry name" value="PDZ_sf"/>
</dbReference>
<dbReference type="PANTHER" id="PTHR22939">
    <property type="entry name" value="SERINE PROTEASE FAMILY S1C HTRA-RELATED"/>
    <property type="match status" value="1"/>
</dbReference>
<evidence type="ECO:0000256" key="3">
    <source>
        <dbReference type="ARBA" id="ARBA00010541"/>
    </source>
</evidence>
<evidence type="ECO:0000256" key="13">
    <source>
        <dbReference type="ARBA" id="ARBA00032850"/>
    </source>
</evidence>
<dbReference type="Pfam" id="PF13365">
    <property type="entry name" value="Trypsin_2"/>
    <property type="match status" value="1"/>
</dbReference>
<dbReference type="SUPFAM" id="SSF50156">
    <property type="entry name" value="PDZ domain-like"/>
    <property type="match status" value="2"/>
</dbReference>
<comment type="catalytic activity">
    <reaction evidence="1">
        <text>Acts on substrates that are at least partially unfolded. The cleavage site P1 residue is normally between a pair of hydrophobic residues, such as Val-|-Val.</text>
        <dbReference type="EC" id="3.4.21.107"/>
    </reaction>
</comment>
<evidence type="ECO:0000256" key="4">
    <source>
        <dbReference type="ARBA" id="ARBA00013035"/>
    </source>
</evidence>
<comment type="similarity">
    <text evidence="3">Belongs to the peptidase S1C family.</text>
</comment>
<dbReference type="InterPro" id="IPR001478">
    <property type="entry name" value="PDZ"/>
</dbReference>
<feature type="domain" description="PDZ" evidence="15">
    <location>
        <begin position="284"/>
        <end position="375"/>
    </location>
</feature>
<dbReference type="InterPro" id="IPR009003">
    <property type="entry name" value="Peptidase_S1_PA"/>
</dbReference>
<keyword evidence="6" id="KW-0645">Protease</keyword>
<evidence type="ECO:0000256" key="6">
    <source>
        <dbReference type="ARBA" id="ARBA00022670"/>
    </source>
</evidence>
<dbReference type="Gene3D" id="2.30.42.10">
    <property type="match status" value="2"/>
</dbReference>
<name>A0ABN4R1M1_9BORD</name>
<dbReference type="RefSeq" id="WP_066347003.1">
    <property type="nucleotide sequence ID" value="NZ_CBCSFJ010000005.1"/>
</dbReference>
<evidence type="ECO:0000259" key="15">
    <source>
        <dbReference type="PROSITE" id="PS50106"/>
    </source>
</evidence>
<dbReference type="InterPro" id="IPR001940">
    <property type="entry name" value="Peptidase_S1C"/>
</dbReference>
<keyword evidence="9" id="KW-0574">Periplasm</keyword>
<keyword evidence="8" id="KW-0677">Repeat</keyword>
<dbReference type="EMBL" id="CP016170">
    <property type="protein sequence ID" value="ANN66320.1"/>
    <property type="molecule type" value="Genomic_DNA"/>
</dbReference>
<evidence type="ECO:0000256" key="2">
    <source>
        <dbReference type="ARBA" id="ARBA00004418"/>
    </source>
</evidence>
<dbReference type="NCBIfam" id="TIGR02037">
    <property type="entry name" value="degP_htrA_DO"/>
    <property type="match status" value="1"/>
</dbReference>
<feature type="signal peptide" evidence="14">
    <location>
        <begin position="1"/>
        <end position="28"/>
    </location>
</feature>
<keyword evidence="11" id="KW-0720">Serine protease</keyword>
<evidence type="ECO:0000256" key="5">
    <source>
        <dbReference type="ARBA" id="ARBA00013958"/>
    </source>
</evidence>
<protein>
    <recommendedName>
        <fullName evidence="5">Probable periplasmic serine endoprotease DegP-like</fullName>
        <ecNumber evidence="4">3.4.21.107</ecNumber>
    </recommendedName>
    <alternativeName>
        <fullName evidence="13">Protease Do</fullName>
    </alternativeName>
</protein>
<evidence type="ECO:0000256" key="10">
    <source>
        <dbReference type="ARBA" id="ARBA00022801"/>
    </source>
</evidence>
<keyword evidence="12" id="KW-0346">Stress response</keyword>
<keyword evidence="10" id="KW-0378">Hydrolase</keyword>
<dbReference type="InterPro" id="IPR041489">
    <property type="entry name" value="PDZ_6"/>
</dbReference>
<evidence type="ECO:0000256" key="1">
    <source>
        <dbReference type="ARBA" id="ARBA00001772"/>
    </source>
</evidence>
<dbReference type="EC" id="3.4.21.107" evidence="4"/>
<dbReference type="Pfam" id="PF13180">
    <property type="entry name" value="PDZ_2"/>
    <property type="match status" value="1"/>
</dbReference>
<dbReference type="InterPro" id="IPR011782">
    <property type="entry name" value="Pept_S1C_Do"/>
</dbReference>
<keyword evidence="17" id="KW-1185">Reference proteome</keyword>
<dbReference type="SUPFAM" id="SSF50494">
    <property type="entry name" value="Trypsin-like serine proteases"/>
    <property type="match status" value="1"/>
</dbReference>
<evidence type="ECO:0000256" key="7">
    <source>
        <dbReference type="ARBA" id="ARBA00022729"/>
    </source>
</evidence>
<reference evidence="16 17" key="1">
    <citation type="submission" date="2016-06" db="EMBL/GenBank/DDBJ databases">
        <title>Complete genome sequences of Bordetella bronchialis and Bordetella flabilis.</title>
        <authorList>
            <person name="LiPuma J.J."/>
            <person name="Spilker T."/>
        </authorList>
    </citation>
    <scope>NUCLEOTIDE SEQUENCE [LARGE SCALE GENOMIC DNA]</scope>
    <source>
        <strain evidence="16 17">AU3182</strain>
    </source>
</reference>
<dbReference type="PRINTS" id="PR00834">
    <property type="entry name" value="PROTEASES2C"/>
</dbReference>
<dbReference type="Gene3D" id="2.40.10.120">
    <property type="match status" value="1"/>
</dbReference>
<keyword evidence="7 14" id="KW-0732">Signal</keyword>
<feature type="chain" id="PRO_5045354514" description="Probable periplasmic serine endoprotease DegP-like" evidence="14">
    <location>
        <begin position="29"/>
        <end position="489"/>
    </location>
</feature>
<dbReference type="PROSITE" id="PS50106">
    <property type="entry name" value="PDZ"/>
    <property type="match status" value="2"/>
</dbReference>
<evidence type="ECO:0000313" key="17">
    <source>
        <dbReference type="Proteomes" id="UP000091897"/>
    </source>
</evidence>
<proteinExistence type="inferred from homology"/>
<sequence>MKIKTLTPSRLTMSLIAAGVIGATAATATIGTASHAENAPPAMTQPVQPALGMTSVPNFAQITREYGPAVVNISVSGTKKVALQQDPFAQFFGGMPGMPGFPGFPGQMGPGTREVPIRGEGSGFIVSADGLILTNAHVVQDANEVTVKLTDRREYRAKVLGSDPVTDVAVIKIDAKNLPVVRLGSVDNLQVGDWVLAIGSPYGLENTATAGIVSAKGRSLPDDTSVPFIQTDVAVNPGNSGGPLFNSRGEVVGINSQIYTRTGGFQGLSFAIPINIATKIKDEIVAHGKASHAMLGVTVQEVNQDLADSFKLDSPSGALVASVEKGSAADKAGLKSGDVIRAIDGRPVVSSGDLSSIITLEDPGTRVKLDIWRDGKPVQVTATLGKYGKQETVAAANAQTGQHARLGLALRPLTPDEQQQAGTPGLLVEQAEGAAAKAGIQPGDIILSVNGVPTRNVDEVRSAVSKAGKTAALLVQRGDGKLFVPVQIG</sequence>
<evidence type="ECO:0000256" key="8">
    <source>
        <dbReference type="ARBA" id="ARBA00022737"/>
    </source>
</evidence>
<dbReference type="CDD" id="cd10839">
    <property type="entry name" value="cpPDZ1_DegP-like"/>
    <property type="match status" value="1"/>
</dbReference>
<organism evidence="16 17">
    <name type="scientific">Bordetella bronchialis</name>
    <dbReference type="NCBI Taxonomy" id="463025"/>
    <lineage>
        <taxon>Bacteria</taxon>
        <taxon>Pseudomonadati</taxon>
        <taxon>Pseudomonadota</taxon>
        <taxon>Betaproteobacteria</taxon>
        <taxon>Burkholderiales</taxon>
        <taxon>Alcaligenaceae</taxon>
        <taxon>Bordetella</taxon>
    </lineage>
</organism>
<evidence type="ECO:0000256" key="12">
    <source>
        <dbReference type="ARBA" id="ARBA00023016"/>
    </source>
</evidence>
<accession>A0ABN4R1M1</accession>
<dbReference type="PANTHER" id="PTHR22939:SF130">
    <property type="entry name" value="PERIPLASMIC SERINE ENDOPROTEASE DEGP-LIKE-RELATED"/>
    <property type="match status" value="1"/>
</dbReference>
<feature type="domain" description="PDZ" evidence="15">
    <location>
        <begin position="392"/>
        <end position="479"/>
    </location>
</feature>
<dbReference type="Proteomes" id="UP000091897">
    <property type="component" value="Chromosome"/>
</dbReference>
<dbReference type="SMART" id="SM00228">
    <property type="entry name" value="PDZ"/>
    <property type="match status" value="2"/>
</dbReference>
<evidence type="ECO:0000256" key="14">
    <source>
        <dbReference type="SAM" id="SignalP"/>
    </source>
</evidence>
<evidence type="ECO:0000313" key="16">
    <source>
        <dbReference type="EMBL" id="ANN66320.1"/>
    </source>
</evidence>
<evidence type="ECO:0000256" key="11">
    <source>
        <dbReference type="ARBA" id="ARBA00022825"/>
    </source>
</evidence>
<dbReference type="Pfam" id="PF17820">
    <property type="entry name" value="PDZ_6"/>
    <property type="match status" value="1"/>
</dbReference>